<organism evidence="2 3">
    <name type="scientific">Kribbella turkmenica</name>
    <dbReference type="NCBI Taxonomy" id="2530375"/>
    <lineage>
        <taxon>Bacteria</taxon>
        <taxon>Bacillati</taxon>
        <taxon>Actinomycetota</taxon>
        <taxon>Actinomycetes</taxon>
        <taxon>Propionibacteriales</taxon>
        <taxon>Kribbellaceae</taxon>
        <taxon>Kribbella</taxon>
    </lineage>
</organism>
<dbReference type="InterPro" id="IPR036188">
    <property type="entry name" value="FAD/NAD-bd_sf"/>
</dbReference>
<keyword evidence="3" id="KW-1185">Reference proteome</keyword>
<evidence type="ECO:0000313" key="2">
    <source>
        <dbReference type="EMBL" id="TDD16226.1"/>
    </source>
</evidence>
<comment type="caution">
    <text evidence="2">The sequence shown here is derived from an EMBL/GenBank/DDBJ whole genome shotgun (WGS) entry which is preliminary data.</text>
</comment>
<accession>A0A4V2YDP6</accession>
<dbReference type="SUPFAM" id="SSF51905">
    <property type="entry name" value="FAD/NAD(P)-binding domain"/>
    <property type="match status" value="1"/>
</dbReference>
<proteinExistence type="predicted"/>
<dbReference type="PRINTS" id="PR00411">
    <property type="entry name" value="PNDRDTASEI"/>
</dbReference>
<feature type="domain" description="FAD/NAD(P)-binding" evidence="1">
    <location>
        <begin position="14"/>
        <end position="45"/>
    </location>
</feature>
<evidence type="ECO:0000313" key="3">
    <source>
        <dbReference type="Proteomes" id="UP000295172"/>
    </source>
</evidence>
<name>A0A4V2YDP6_9ACTN</name>
<feature type="non-terminal residue" evidence="2">
    <location>
        <position position="53"/>
    </location>
</feature>
<dbReference type="GO" id="GO:0016491">
    <property type="term" value="F:oxidoreductase activity"/>
    <property type="evidence" value="ECO:0007669"/>
    <property type="project" value="InterPro"/>
</dbReference>
<gene>
    <name evidence="2" type="ORF">E1218_30215</name>
</gene>
<dbReference type="InterPro" id="IPR023753">
    <property type="entry name" value="FAD/NAD-binding_dom"/>
</dbReference>
<evidence type="ECO:0000259" key="1">
    <source>
        <dbReference type="Pfam" id="PF07992"/>
    </source>
</evidence>
<dbReference type="AlphaFoldDB" id="A0A4V2YDP6"/>
<reference evidence="2 3" key="1">
    <citation type="submission" date="2019-02" db="EMBL/GenBank/DDBJ databases">
        <title>Draft genome sequences of novel Actinobacteria.</title>
        <authorList>
            <person name="Sahin N."/>
            <person name="Ay H."/>
            <person name="Saygin H."/>
        </authorList>
    </citation>
    <scope>NUCLEOTIDE SEQUENCE [LARGE SCALE GENOMIC DNA]</scope>
    <source>
        <strain evidence="2 3">16K104</strain>
    </source>
</reference>
<dbReference type="EMBL" id="SMKR01000181">
    <property type="protein sequence ID" value="TDD16226.1"/>
    <property type="molecule type" value="Genomic_DNA"/>
</dbReference>
<dbReference type="Gene3D" id="3.50.50.60">
    <property type="entry name" value="FAD/NAD(P)-binding domain"/>
    <property type="match status" value="1"/>
</dbReference>
<sequence length="53" mass="5240">MQPRRTEEWRAVARVVIIGGGPGGYEAASAAAQLGAEVTVVDSGGIGGSAVLT</sequence>
<dbReference type="Proteomes" id="UP000295172">
    <property type="component" value="Unassembled WGS sequence"/>
</dbReference>
<protein>
    <recommendedName>
        <fullName evidence="1">FAD/NAD(P)-binding domain-containing protein</fullName>
    </recommendedName>
</protein>
<dbReference type="Pfam" id="PF07992">
    <property type="entry name" value="Pyr_redox_2"/>
    <property type="match status" value="1"/>
</dbReference>